<evidence type="ECO:0000313" key="1">
    <source>
        <dbReference type="Proteomes" id="UP000887576"/>
    </source>
</evidence>
<dbReference type="WBParaSite" id="JU765_v2.g3187.t1">
    <property type="protein sequence ID" value="JU765_v2.g3187.t1"/>
    <property type="gene ID" value="JU765_v2.g3187"/>
</dbReference>
<sequence>MTDYFDFLGLPLVVQDLITNEIVHNSIPEDRIQLALTSKYCNKLIQRARPKKIIDKFTIPYLPHFTFIANSREYTKTKEQLMEILPNCQIKQLILDNESVFSSEYYLEILSMLSEAARLATKLDIVTINLVHMHKGILN</sequence>
<proteinExistence type="predicted"/>
<organism evidence="1 2">
    <name type="scientific">Panagrolaimus sp. JU765</name>
    <dbReference type="NCBI Taxonomy" id="591449"/>
    <lineage>
        <taxon>Eukaryota</taxon>
        <taxon>Metazoa</taxon>
        <taxon>Ecdysozoa</taxon>
        <taxon>Nematoda</taxon>
        <taxon>Chromadorea</taxon>
        <taxon>Rhabditida</taxon>
        <taxon>Tylenchina</taxon>
        <taxon>Panagrolaimomorpha</taxon>
        <taxon>Panagrolaimoidea</taxon>
        <taxon>Panagrolaimidae</taxon>
        <taxon>Panagrolaimus</taxon>
    </lineage>
</organism>
<dbReference type="Proteomes" id="UP000887576">
    <property type="component" value="Unplaced"/>
</dbReference>
<evidence type="ECO:0000313" key="2">
    <source>
        <dbReference type="WBParaSite" id="JU765_v2.g3187.t1"/>
    </source>
</evidence>
<reference evidence="2" key="1">
    <citation type="submission" date="2022-11" db="UniProtKB">
        <authorList>
            <consortium name="WormBaseParasite"/>
        </authorList>
    </citation>
    <scope>IDENTIFICATION</scope>
</reference>
<accession>A0AC34R442</accession>
<name>A0AC34R442_9BILA</name>
<protein>
    <submittedName>
        <fullName evidence="2">F-box domain-containing protein</fullName>
    </submittedName>
</protein>